<reference evidence="1 2" key="1">
    <citation type="submission" date="2016-07" db="EMBL/GenBank/DDBJ databases">
        <title>Pervasive Adenine N6-methylation of Active Genes in Fungi.</title>
        <authorList>
            <consortium name="DOE Joint Genome Institute"/>
            <person name="Mondo S.J."/>
            <person name="Dannebaum R.O."/>
            <person name="Kuo R.C."/>
            <person name="Labutti K."/>
            <person name="Haridas S."/>
            <person name="Kuo A."/>
            <person name="Salamov A."/>
            <person name="Ahrendt S.R."/>
            <person name="Lipzen A."/>
            <person name="Sullivan W."/>
            <person name="Andreopoulos W.B."/>
            <person name="Clum A."/>
            <person name="Lindquist E."/>
            <person name="Daum C."/>
            <person name="Ramamoorthy G.K."/>
            <person name="Gryganskyi A."/>
            <person name="Culley D."/>
            <person name="Magnuson J.K."/>
            <person name="James T.Y."/>
            <person name="O'Malley M.A."/>
            <person name="Stajich J.E."/>
            <person name="Spatafora J.W."/>
            <person name="Visel A."/>
            <person name="Grigoriev I.V."/>
        </authorList>
    </citation>
    <scope>NUCLEOTIDE SEQUENCE [LARGE SCALE GENOMIC DNA]</scope>
    <source>
        <strain evidence="1 2">NRRL 3301</strain>
    </source>
</reference>
<evidence type="ECO:0000313" key="2">
    <source>
        <dbReference type="Proteomes" id="UP000242146"/>
    </source>
</evidence>
<name>A0A1X2G837_9FUNG</name>
<protein>
    <submittedName>
        <fullName evidence="1">Uncharacterized protein</fullName>
    </submittedName>
</protein>
<evidence type="ECO:0000313" key="1">
    <source>
        <dbReference type="EMBL" id="ORX47433.1"/>
    </source>
</evidence>
<accession>A0A1X2G837</accession>
<dbReference type="Proteomes" id="UP000242146">
    <property type="component" value="Unassembled WGS sequence"/>
</dbReference>
<dbReference type="EMBL" id="MCGT01000033">
    <property type="protein sequence ID" value="ORX47433.1"/>
    <property type="molecule type" value="Genomic_DNA"/>
</dbReference>
<gene>
    <name evidence="1" type="ORF">DM01DRAFT_1339068</name>
</gene>
<keyword evidence="2" id="KW-1185">Reference proteome</keyword>
<dbReference type="OrthoDB" id="2206220at2759"/>
<sequence length="114" mass="13291">MNQQATVESVSPPQRQGVRKRYLSVKTSLNDAGWVQDTRDALEEYVRFVNDLVKKTYFFLKFIFISESTRPLQAREPQFLISNYLQNSAFFLLCFKALNDPTATTRTCTFFFQA</sequence>
<proteinExistence type="predicted"/>
<comment type="caution">
    <text evidence="1">The sequence shown here is derived from an EMBL/GenBank/DDBJ whole genome shotgun (WGS) entry which is preliminary data.</text>
</comment>
<organism evidence="1 2">
    <name type="scientific">Hesseltinella vesiculosa</name>
    <dbReference type="NCBI Taxonomy" id="101127"/>
    <lineage>
        <taxon>Eukaryota</taxon>
        <taxon>Fungi</taxon>
        <taxon>Fungi incertae sedis</taxon>
        <taxon>Mucoromycota</taxon>
        <taxon>Mucoromycotina</taxon>
        <taxon>Mucoromycetes</taxon>
        <taxon>Mucorales</taxon>
        <taxon>Cunninghamellaceae</taxon>
        <taxon>Hesseltinella</taxon>
    </lineage>
</organism>
<dbReference type="AlphaFoldDB" id="A0A1X2G837"/>